<dbReference type="GO" id="GO:0004609">
    <property type="term" value="F:phosphatidylserine decarboxylase activity"/>
    <property type="evidence" value="ECO:0007669"/>
    <property type="project" value="UniProtKB-UniRule"/>
</dbReference>
<dbReference type="GO" id="GO:0005886">
    <property type="term" value="C:plasma membrane"/>
    <property type="evidence" value="ECO:0007669"/>
    <property type="project" value="UniProtKB-SubCell"/>
</dbReference>
<dbReference type="PATRIC" id="fig|667014.3.peg.555"/>
<evidence type="ECO:0000256" key="11">
    <source>
        <dbReference type="HAMAP-Rule" id="MF_00664"/>
    </source>
</evidence>
<comment type="pathway">
    <text evidence="11">Phospholipid metabolism; phosphatidylethanolamine biosynthesis; phosphatidylethanolamine from CDP-diacylglycerol: step 2/2.</text>
</comment>
<dbReference type="RefSeq" id="WP_013907162.1">
    <property type="nucleotide sequence ID" value="NC_015681.1"/>
</dbReference>
<keyword evidence="9 11" id="KW-1208">Phospholipid metabolism</keyword>
<dbReference type="PANTHER" id="PTHR35809">
    <property type="entry name" value="ARCHAETIDYLSERINE DECARBOXYLASE PROENZYME-RELATED"/>
    <property type="match status" value="1"/>
</dbReference>
<dbReference type="InterPro" id="IPR033175">
    <property type="entry name" value="PSD-A"/>
</dbReference>
<comment type="similarity">
    <text evidence="11">Belongs to the phosphatidylserine decarboxylase family. PSD-A subfamily.</text>
</comment>
<dbReference type="UniPathway" id="UPA00558">
    <property type="reaction ID" value="UER00616"/>
</dbReference>
<feature type="site" description="Cleavage (non-hydrolytic); by autocatalysis" evidence="11">
    <location>
        <begin position="177"/>
        <end position="178"/>
    </location>
</feature>
<feature type="chain" id="PRO_5023381501" description="Phosphatidylserine decarboxylase beta chain" evidence="11">
    <location>
        <begin position="1"/>
        <end position="177"/>
    </location>
</feature>
<keyword evidence="8 11" id="KW-0456">Lyase</keyword>
<evidence type="ECO:0000256" key="8">
    <source>
        <dbReference type="ARBA" id="ARBA00023239"/>
    </source>
</evidence>
<feature type="modified residue" description="Pyruvic acid (Ser); by autocatalysis" evidence="11">
    <location>
        <position position="178"/>
    </location>
</feature>
<dbReference type="EC" id="4.1.1.65" evidence="11"/>
<keyword evidence="4 11" id="KW-0443">Lipid metabolism</keyword>
<reference evidence="13" key="1">
    <citation type="submission" date="2011-04" db="EMBL/GenBank/DDBJ databases">
        <title>The complete genome of Thermodesulfatator indicus DSM 15286.</title>
        <authorList>
            <person name="Lucas S."/>
            <person name="Copeland A."/>
            <person name="Lapidus A."/>
            <person name="Bruce D."/>
            <person name="Goodwin L."/>
            <person name="Pitluck S."/>
            <person name="Peters L."/>
            <person name="Kyrpides N."/>
            <person name="Mavromatis K."/>
            <person name="Pagani I."/>
            <person name="Ivanova N."/>
            <person name="Saunders L."/>
            <person name="Detter J.C."/>
            <person name="Tapia R."/>
            <person name="Han C."/>
            <person name="Land M."/>
            <person name="Hauser L."/>
            <person name="Markowitz V."/>
            <person name="Cheng J.-F."/>
            <person name="Hugenholtz P."/>
            <person name="Woyke T."/>
            <person name="Wu D."/>
            <person name="Spring S."/>
            <person name="Schroeder M."/>
            <person name="Brambilla E."/>
            <person name="Klenk H.-P."/>
            <person name="Eisen J.A."/>
        </authorList>
    </citation>
    <scope>NUCLEOTIDE SEQUENCE [LARGE SCALE GENOMIC DNA]</scope>
    <source>
        <strain evidence="13">DSM 15286 / JCM 11887 / CIR29812</strain>
    </source>
</reference>
<comment type="subunit">
    <text evidence="11">Heterodimer of a large membrane-associated beta subunit and a small pyruvoyl-containing alpha subunit.</text>
</comment>
<organism evidence="12 13">
    <name type="scientific">Thermodesulfatator indicus (strain DSM 15286 / JCM 11887 / CIR29812)</name>
    <dbReference type="NCBI Taxonomy" id="667014"/>
    <lineage>
        <taxon>Bacteria</taxon>
        <taxon>Pseudomonadati</taxon>
        <taxon>Thermodesulfobacteriota</taxon>
        <taxon>Thermodesulfobacteria</taxon>
        <taxon>Thermodesulfobacteriales</taxon>
        <taxon>Thermodesulfatatoraceae</taxon>
        <taxon>Thermodesulfatator</taxon>
    </lineage>
</organism>
<gene>
    <name evidence="11" type="primary">psd</name>
    <name evidence="12" type="ordered locus">Thein_0536</name>
</gene>
<dbReference type="PANTHER" id="PTHR35809:SF1">
    <property type="entry name" value="ARCHAETIDYLSERINE DECARBOXYLASE PROENZYME-RELATED"/>
    <property type="match status" value="1"/>
</dbReference>
<evidence type="ECO:0000256" key="3">
    <source>
        <dbReference type="ARBA" id="ARBA00022793"/>
    </source>
</evidence>
<evidence type="ECO:0000256" key="7">
    <source>
        <dbReference type="ARBA" id="ARBA00023209"/>
    </source>
</evidence>
<dbReference type="Proteomes" id="UP000006793">
    <property type="component" value="Chromosome"/>
</dbReference>
<accession>F8A877</accession>
<dbReference type="InterPro" id="IPR003817">
    <property type="entry name" value="PS_Dcarbxylase"/>
</dbReference>
<dbReference type="Pfam" id="PF02666">
    <property type="entry name" value="PS_Dcarbxylase"/>
    <property type="match status" value="1"/>
</dbReference>
<protein>
    <recommendedName>
        <fullName evidence="11">Phosphatidylserine decarboxylase proenzyme</fullName>
        <ecNumber evidence="11">4.1.1.65</ecNumber>
    </recommendedName>
    <component>
        <recommendedName>
            <fullName evidence="11">Phosphatidylserine decarboxylase alpha chain</fullName>
        </recommendedName>
    </component>
    <component>
        <recommendedName>
            <fullName evidence="11">Phosphatidylserine decarboxylase beta chain</fullName>
        </recommendedName>
    </component>
</protein>
<keyword evidence="7 11" id="KW-0594">Phospholipid biosynthesis</keyword>
<evidence type="ECO:0000256" key="9">
    <source>
        <dbReference type="ARBA" id="ARBA00023264"/>
    </source>
</evidence>
<evidence type="ECO:0000256" key="2">
    <source>
        <dbReference type="ARBA" id="ARBA00022516"/>
    </source>
</evidence>
<evidence type="ECO:0000313" key="13">
    <source>
        <dbReference type="Proteomes" id="UP000006793"/>
    </source>
</evidence>
<comment type="subcellular location">
    <subcellularLocation>
        <location evidence="11">Cell membrane</location>
        <topology evidence="11">Peripheral membrane protein</topology>
    </subcellularLocation>
</comment>
<evidence type="ECO:0000256" key="10">
    <source>
        <dbReference type="ARBA" id="ARBA00023317"/>
    </source>
</evidence>
<comment type="catalytic activity">
    <reaction evidence="11">
        <text>a 1,2-diacyl-sn-glycero-3-phospho-L-serine + H(+) = a 1,2-diacyl-sn-glycero-3-phosphoethanolamine + CO2</text>
        <dbReference type="Rhea" id="RHEA:20828"/>
        <dbReference type="ChEBI" id="CHEBI:15378"/>
        <dbReference type="ChEBI" id="CHEBI:16526"/>
        <dbReference type="ChEBI" id="CHEBI:57262"/>
        <dbReference type="ChEBI" id="CHEBI:64612"/>
        <dbReference type="EC" id="4.1.1.65"/>
    </reaction>
</comment>
<dbReference type="HAMAP" id="MF_00664">
    <property type="entry name" value="PS_decarb_PSD_A"/>
    <property type="match status" value="1"/>
</dbReference>
<proteinExistence type="inferred from homology"/>
<evidence type="ECO:0000256" key="4">
    <source>
        <dbReference type="ARBA" id="ARBA00023098"/>
    </source>
</evidence>
<dbReference type="eggNOG" id="COG0688">
    <property type="taxonomic scope" value="Bacteria"/>
</dbReference>
<dbReference type="EMBL" id="CP002683">
    <property type="protein sequence ID" value="AEH44417.1"/>
    <property type="molecule type" value="Genomic_DNA"/>
</dbReference>
<keyword evidence="5 11" id="KW-0472">Membrane</keyword>
<comment type="function">
    <text evidence="11">Catalyzes the formation of phosphatidylethanolamine (PtdEtn) from phosphatidylserine (PtdSer).</text>
</comment>
<reference evidence="12 13" key="2">
    <citation type="journal article" date="2012" name="Stand. Genomic Sci.">
        <title>Complete genome sequence of the thermophilic sulfate-reducing ocean bacterium Thermodesulfatator indicus type strain (CIR29812(T)).</title>
        <authorList>
            <person name="Anderson I."/>
            <person name="Saunders E."/>
            <person name="Lapidus A."/>
            <person name="Nolan M."/>
            <person name="Lucas S."/>
            <person name="Tice H."/>
            <person name="Del Rio T.G."/>
            <person name="Cheng J.F."/>
            <person name="Han C."/>
            <person name="Tapia R."/>
            <person name="Goodwin L.A."/>
            <person name="Pitluck S."/>
            <person name="Liolios K."/>
            <person name="Mavromatis K."/>
            <person name="Pagani I."/>
            <person name="Ivanova N."/>
            <person name="Mikhailova N."/>
            <person name="Pati A."/>
            <person name="Chen A."/>
            <person name="Palaniappan K."/>
            <person name="Land M."/>
            <person name="Hauser L."/>
            <person name="Jeffries C.D."/>
            <person name="Chang Y.J."/>
            <person name="Brambilla E.M."/>
            <person name="Rohde M."/>
            <person name="Spring S."/>
            <person name="Goker M."/>
            <person name="Detter J.C."/>
            <person name="Woyke T."/>
            <person name="Bristow J."/>
            <person name="Eisen J.A."/>
            <person name="Markowitz V."/>
            <person name="Hugenholtz P."/>
            <person name="Kyrpides N.C."/>
            <person name="Klenk H.P."/>
        </authorList>
    </citation>
    <scope>NUCLEOTIDE SEQUENCE [LARGE SCALE GENOMIC DNA]</scope>
    <source>
        <strain evidence="13">DSM 15286 / JCM 11887 / CIR29812</strain>
    </source>
</reference>
<name>F8A877_THEID</name>
<comment type="PTM">
    <text evidence="11">Is synthesized initially as an inactive proenzyme. Formation of the active enzyme involves a self-maturation process in which the active site pyruvoyl group is generated from an internal serine residue via an autocatalytic post-translational modification. Two non-identical subunits are generated from the proenzyme in this reaction, and the pyruvate is formed at the N-terminus of the alpha chain, which is derived from the carboxyl end of the proenzyme. The post-translation cleavage follows an unusual pathway, termed non-hydrolytic serinolysis, in which the side chain hydroxyl group of the serine supplies its oxygen atom to form the C-terminus of the beta chain, while the remainder of the serine residue undergoes an oxidative deamination to produce ammonia and the pyruvoyl prosthetic group on the alpha chain.</text>
</comment>
<evidence type="ECO:0000256" key="6">
    <source>
        <dbReference type="ARBA" id="ARBA00023145"/>
    </source>
</evidence>
<sequence>MINKEGLPWVVTPGLLGAVLGHLTKRKDLLYGGALASLALAWFFRDPDRYPPFDREIIVSPADGRIVAIKKVKEDKFLNTEAYQIGIFMNVCDVHVNRAPATCRVVDIWHEPGEYLPADKEEAFEKNEKRYYALERLDGVPLLLVQVAGLLARRTVPFVKKGDELLASERIGMIKFGSRVELFVPVDKAKILVNMGHKVRAGESPLIFYPWEANGQEKTEE</sequence>
<keyword evidence="13" id="KW-1185">Reference proteome</keyword>
<keyword evidence="3 11" id="KW-0210">Decarboxylase</keyword>
<comment type="cofactor">
    <cofactor evidence="11">
        <name>pyruvate</name>
        <dbReference type="ChEBI" id="CHEBI:15361"/>
    </cofactor>
    <text evidence="11">Binds 1 pyruvoyl group covalently per subunit.</text>
</comment>
<dbReference type="InParanoid" id="F8A877"/>
<feature type="chain" id="PRO_5023381500" description="Phosphatidylserine decarboxylase alpha chain" evidence="11">
    <location>
        <begin position="178"/>
        <end position="221"/>
    </location>
</feature>
<evidence type="ECO:0000256" key="1">
    <source>
        <dbReference type="ARBA" id="ARBA00022475"/>
    </source>
</evidence>
<evidence type="ECO:0000256" key="5">
    <source>
        <dbReference type="ARBA" id="ARBA00023136"/>
    </source>
</evidence>
<feature type="active site" description="Schiff-base intermediate with substrate; via pyruvic acid" evidence="11">
    <location>
        <position position="178"/>
    </location>
</feature>
<keyword evidence="2 11" id="KW-0444">Lipid biosynthesis</keyword>
<keyword evidence="6 11" id="KW-0865">Zymogen</keyword>
<evidence type="ECO:0000313" key="12">
    <source>
        <dbReference type="EMBL" id="AEH44417.1"/>
    </source>
</evidence>
<dbReference type="AlphaFoldDB" id="F8A877"/>
<keyword evidence="1 11" id="KW-1003">Cell membrane</keyword>
<dbReference type="KEGG" id="tid:Thein_0536"/>
<keyword evidence="10 11" id="KW-0670">Pyruvate</keyword>
<dbReference type="HOGENOM" id="CLU_072492_0_0_0"/>
<dbReference type="PaxDb" id="667014-Thein_0536"/>
<dbReference type="OrthoDB" id="9790893at2"/>
<dbReference type="STRING" id="667014.Thein_0536"/>
<dbReference type="GO" id="GO:0006646">
    <property type="term" value="P:phosphatidylethanolamine biosynthetic process"/>
    <property type="evidence" value="ECO:0007669"/>
    <property type="project" value="UniProtKB-UniRule"/>
</dbReference>